<proteinExistence type="predicted"/>
<dbReference type="EMBL" id="VSSQ01066616">
    <property type="protein sequence ID" value="MPN19120.1"/>
    <property type="molecule type" value="Genomic_DNA"/>
</dbReference>
<organism evidence="1">
    <name type="scientific">bioreactor metagenome</name>
    <dbReference type="NCBI Taxonomy" id="1076179"/>
    <lineage>
        <taxon>unclassified sequences</taxon>
        <taxon>metagenomes</taxon>
        <taxon>ecological metagenomes</taxon>
    </lineage>
</organism>
<accession>A0A645FZQ3</accession>
<dbReference type="AlphaFoldDB" id="A0A645FZQ3"/>
<reference evidence="1" key="1">
    <citation type="submission" date="2019-08" db="EMBL/GenBank/DDBJ databases">
        <authorList>
            <person name="Kucharzyk K."/>
            <person name="Murdoch R.W."/>
            <person name="Higgins S."/>
            <person name="Loffler F."/>
        </authorList>
    </citation>
    <scope>NUCLEOTIDE SEQUENCE</scope>
</reference>
<sequence>MLGHGAVFKQRAVARIVIAHDDMQLVHLATGALNQIDMTGVQRIKFAEYHTDIFLLPGKLQPQKTVQRLQLLRAGTFDLGIEKLTEIALGHSTGIRHLLQGTALLLDRGFQIIK</sequence>
<evidence type="ECO:0000313" key="1">
    <source>
        <dbReference type="EMBL" id="MPN19120.1"/>
    </source>
</evidence>
<comment type="caution">
    <text evidence="1">The sequence shown here is derived from an EMBL/GenBank/DDBJ whole genome shotgun (WGS) entry which is preliminary data.</text>
</comment>
<gene>
    <name evidence="1" type="ORF">SDC9_166486</name>
</gene>
<protein>
    <submittedName>
        <fullName evidence="1">Uncharacterized protein</fullName>
    </submittedName>
</protein>
<name>A0A645FZQ3_9ZZZZ</name>